<dbReference type="InterPro" id="IPR051537">
    <property type="entry name" value="DNA_Adenine_Mtase"/>
</dbReference>
<accession>A0ABP9V478</accession>
<comment type="catalytic activity">
    <reaction evidence="7">
        <text>a 2'-deoxyadenosine in DNA + S-adenosyl-L-methionine = an N(6)-methyl-2'-deoxyadenosine in DNA + S-adenosyl-L-homocysteine + H(+)</text>
        <dbReference type="Rhea" id="RHEA:15197"/>
        <dbReference type="Rhea" id="RHEA-COMP:12418"/>
        <dbReference type="Rhea" id="RHEA-COMP:12419"/>
        <dbReference type="ChEBI" id="CHEBI:15378"/>
        <dbReference type="ChEBI" id="CHEBI:57856"/>
        <dbReference type="ChEBI" id="CHEBI:59789"/>
        <dbReference type="ChEBI" id="CHEBI:90615"/>
        <dbReference type="ChEBI" id="CHEBI:90616"/>
        <dbReference type="EC" id="2.1.1.72"/>
    </reaction>
</comment>
<dbReference type="Proteomes" id="UP001424741">
    <property type="component" value="Unassembled WGS sequence"/>
</dbReference>
<dbReference type="InterPro" id="IPR003356">
    <property type="entry name" value="DNA_methylase_A-5"/>
</dbReference>
<dbReference type="EC" id="2.1.1.72" evidence="2"/>
<dbReference type="SUPFAM" id="SSF53335">
    <property type="entry name" value="S-adenosyl-L-methionine-dependent methyltransferases"/>
    <property type="match status" value="1"/>
</dbReference>
<dbReference type="PANTHER" id="PTHR42933">
    <property type="entry name" value="SLR6095 PROTEIN"/>
    <property type="match status" value="1"/>
</dbReference>
<dbReference type="InterPro" id="IPR002052">
    <property type="entry name" value="DNA_methylase_N6_adenine_CS"/>
</dbReference>
<evidence type="ECO:0000256" key="4">
    <source>
        <dbReference type="ARBA" id="ARBA00022679"/>
    </source>
</evidence>
<dbReference type="CDD" id="cd02440">
    <property type="entry name" value="AdoMet_MTases"/>
    <property type="match status" value="1"/>
</dbReference>
<reference evidence="10 11" key="1">
    <citation type="submission" date="2024-02" db="EMBL/GenBank/DDBJ databases">
        <title>Rubritalea halochordaticola NBRC 107102.</title>
        <authorList>
            <person name="Ichikawa N."/>
            <person name="Katano-Makiyama Y."/>
            <person name="Hidaka K."/>
        </authorList>
    </citation>
    <scope>NUCLEOTIDE SEQUENCE [LARGE SCALE GENOMIC DNA]</scope>
    <source>
        <strain evidence="10 11">NBRC 107102</strain>
    </source>
</reference>
<dbReference type="EMBL" id="BAABRL010000015">
    <property type="protein sequence ID" value="GAA5497476.1"/>
    <property type="molecule type" value="Genomic_DNA"/>
</dbReference>
<dbReference type="Pfam" id="PF12161">
    <property type="entry name" value="HsdM_N"/>
    <property type="match status" value="1"/>
</dbReference>
<evidence type="ECO:0000256" key="2">
    <source>
        <dbReference type="ARBA" id="ARBA00011900"/>
    </source>
</evidence>
<evidence type="ECO:0000313" key="11">
    <source>
        <dbReference type="Proteomes" id="UP001424741"/>
    </source>
</evidence>
<keyword evidence="6" id="KW-0680">Restriction system</keyword>
<dbReference type="Gene3D" id="3.40.50.150">
    <property type="entry name" value="Vaccinia Virus protein VP39"/>
    <property type="match status" value="1"/>
</dbReference>
<keyword evidence="11" id="KW-1185">Reference proteome</keyword>
<comment type="similarity">
    <text evidence="1">Belongs to the N(4)/N(6)-methyltransferase family.</text>
</comment>
<keyword evidence="5" id="KW-0949">S-adenosyl-L-methionine</keyword>
<dbReference type="InterPro" id="IPR022749">
    <property type="entry name" value="D12N6_MeTrfase_N"/>
</dbReference>
<feature type="domain" description="DNA methylase adenine-specific" evidence="8">
    <location>
        <begin position="179"/>
        <end position="470"/>
    </location>
</feature>
<dbReference type="Pfam" id="PF02384">
    <property type="entry name" value="N6_Mtase"/>
    <property type="match status" value="1"/>
</dbReference>
<evidence type="ECO:0000256" key="7">
    <source>
        <dbReference type="ARBA" id="ARBA00047942"/>
    </source>
</evidence>
<dbReference type="PANTHER" id="PTHR42933:SF4">
    <property type="entry name" value="TYPE I RESTRICTION ENZYME ECOKI METHYLASE SUBUNIT"/>
    <property type="match status" value="1"/>
</dbReference>
<evidence type="ECO:0000256" key="1">
    <source>
        <dbReference type="ARBA" id="ARBA00006594"/>
    </source>
</evidence>
<organism evidence="10 11">
    <name type="scientific">Rubritalea halochordaticola</name>
    <dbReference type="NCBI Taxonomy" id="714537"/>
    <lineage>
        <taxon>Bacteria</taxon>
        <taxon>Pseudomonadati</taxon>
        <taxon>Verrucomicrobiota</taxon>
        <taxon>Verrucomicrobiia</taxon>
        <taxon>Verrucomicrobiales</taxon>
        <taxon>Rubritaleaceae</taxon>
        <taxon>Rubritalea</taxon>
    </lineage>
</organism>
<dbReference type="PROSITE" id="PS00092">
    <property type="entry name" value="N6_MTASE"/>
    <property type="match status" value="1"/>
</dbReference>
<name>A0ABP9V478_9BACT</name>
<evidence type="ECO:0000259" key="8">
    <source>
        <dbReference type="Pfam" id="PF02384"/>
    </source>
</evidence>
<evidence type="ECO:0000256" key="3">
    <source>
        <dbReference type="ARBA" id="ARBA00022603"/>
    </source>
</evidence>
<evidence type="ECO:0000259" key="9">
    <source>
        <dbReference type="Pfam" id="PF12161"/>
    </source>
</evidence>
<sequence length="601" mass="67846">MPAKKAAKKKTARKKTKQPLTTAQRLGGLIKSSRQIMRKDKGLNGDLDRLPLFTWIMFLKFLDDMETAAEEEAVLSGETYDSVIEAPYRWRDWASQADGITGDELLKFISQDEAMRPGGTKGAGLFAYLRGLKSESGRTRKDVIANVFKGITNRMESGYLLRDVINKVNDIHFTSSDEMHTLSRLYENMLREMRDAAGDSGEFYTPRPVVKFMVEATNPQLGETVLDPACGTGGFLVEAYDYLAAVCKSVEDRRLLQHEMLFGQEAKPLPYMLVQMNLLLHGLEYPNIKYGNTLTQKVTEIGDADRVDVILTNPPFGGEEERGILNNFPADKQTAETALLFLQLIMRKLKRLSQGKAGRAAVVVPNGTLFGDGVCARIKEELLKNFNLHTIVRLPEGTFSPYTDIPANVLFFDRSGPTESIWYYQVPLPEGRRKFTKTMPMQPDDMSGCRDWYFEDKRSENGQAWKIDFKRQLETALDKAEPHWQAAKEAATRASKLERQAKDIQAEIRSNGKDASKKSILTTKLKEMNEAAAGERKLQSDEQMAGDAAYWPIYNLDHKNPNSADALEHRPPGELVECVLIKEREILRLMEEIQQEVKSLA</sequence>
<proteinExistence type="inferred from homology"/>
<keyword evidence="3" id="KW-0489">Methyltransferase</keyword>
<comment type="caution">
    <text evidence="10">The sequence shown here is derived from an EMBL/GenBank/DDBJ whole genome shotgun (WGS) entry which is preliminary data.</text>
</comment>
<protein>
    <recommendedName>
        <fullName evidence="2">site-specific DNA-methyltransferase (adenine-specific)</fullName>
        <ecNumber evidence="2">2.1.1.72</ecNumber>
    </recommendedName>
</protein>
<keyword evidence="4" id="KW-0808">Transferase</keyword>
<dbReference type="PRINTS" id="PR00507">
    <property type="entry name" value="N12N6MTFRASE"/>
</dbReference>
<gene>
    <name evidence="10" type="ORF">Rhal01_03672</name>
</gene>
<dbReference type="Gene3D" id="1.20.1260.30">
    <property type="match status" value="1"/>
</dbReference>
<evidence type="ECO:0000256" key="5">
    <source>
        <dbReference type="ARBA" id="ARBA00022691"/>
    </source>
</evidence>
<feature type="domain" description="N6 adenine-specific DNA methyltransferase N-terminal" evidence="9">
    <location>
        <begin position="52"/>
        <end position="168"/>
    </location>
</feature>
<evidence type="ECO:0000256" key="6">
    <source>
        <dbReference type="ARBA" id="ARBA00022747"/>
    </source>
</evidence>
<dbReference type="InterPro" id="IPR029063">
    <property type="entry name" value="SAM-dependent_MTases_sf"/>
</dbReference>
<evidence type="ECO:0000313" key="10">
    <source>
        <dbReference type="EMBL" id="GAA5497476.1"/>
    </source>
</evidence>
<dbReference type="RefSeq" id="WP_346189983.1">
    <property type="nucleotide sequence ID" value="NZ_BAABRL010000015.1"/>
</dbReference>
<dbReference type="InterPro" id="IPR038333">
    <property type="entry name" value="T1MK-like_N_sf"/>
</dbReference>